<dbReference type="Proteomes" id="UP000038083">
    <property type="component" value="Unassembled WGS sequence"/>
</dbReference>
<name>A0A0B7HR11_9FLAO</name>
<dbReference type="InterPro" id="IPR025631">
    <property type="entry name" value="Porin_10"/>
</dbReference>
<evidence type="ECO:0000313" key="2">
    <source>
        <dbReference type="Proteomes" id="UP000038083"/>
    </source>
</evidence>
<dbReference type="Pfam" id="PF14121">
    <property type="entry name" value="Porin_10"/>
    <property type="match status" value="1"/>
</dbReference>
<evidence type="ECO:0000313" key="1">
    <source>
        <dbReference type="EMBL" id="CEN33881.1"/>
    </source>
</evidence>
<sequence>MNREYVMKKLIKYFFLLFLFLPALVMGQEEDKASKKGGISFKSVRPKKKKDSITFTANDYKIISYLRDTTAVDTSLTIQKFYKSNAWQKDMFGKMPFSNMGQPYNTMMFDFSEKDYLPSMGADAKKQLYLTPEEVKYYQLPTPLTDITYKTGVEQGQMVNVLFSVNLNPTLNIFIGYKGLRSLGKYQRILVSNGNLRLGLSYVSPNKKYTLFAHYAGHDIESQENGGITSTEQFETGDKQFKNRAVIDVFLQDAENLRESKRYFLQHDYAFLRNKDTLSSYKQIRFRHKFLYETEYYKFNQSNINQYFGDAFVTKNISDRMQLQKMINTVGAELELPYLGKTFVYGNAYFYNYFFRNAFYVSGELQRHQIKDTDLSLALQWNKKVGGFSIDAEGEQTFIGKITGTKLNGKLSYNFNEKNSIWGGVSLHSSMPNFNFLLYQSDYKNYNWNNYNHFDKEQIQTIFGELKTQWGNASASISNIKNYTFFQVQNPINDKERGQSIPSQYSGNIQYIKLKLQKEFALGKFRLDNTLLFQRVAQDAQQILNVPTLVTRNTFYFESDLFNKAMFLQTGIGFNYFTKYYSNRYNPLLAEFEVQNTQKTGGFPMFDFFLNAKVRTMRIFFSVEHFNPFIMDSIFGKQYYNYYSAPEQPYRDLILRLGISWNLFS</sequence>
<dbReference type="EMBL" id="CDOG01000001">
    <property type="protein sequence ID" value="CEN33881.1"/>
    <property type="molecule type" value="Genomic_DNA"/>
</dbReference>
<evidence type="ECO:0008006" key="3">
    <source>
        <dbReference type="Google" id="ProtNLM"/>
    </source>
</evidence>
<dbReference type="AlphaFoldDB" id="A0A0B7HR11"/>
<reference evidence="1 2" key="1">
    <citation type="submission" date="2015-01" db="EMBL/GenBank/DDBJ databases">
        <authorList>
            <person name="MANFREDI Pablo"/>
        </authorList>
    </citation>
    <scope>NUCLEOTIDE SEQUENCE [LARGE SCALE GENOMIC DNA]</scope>
    <source>
        <strain evidence="1 2">Ccy74</strain>
    </source>
</reference>
<accession>A0A0B7HR11</accession>
<organism evidence="1 2">
    <name type="scientific">Capnocytophaga cynodegmi</name>
    <dbReference type="NCBI Taxonomy" id="28189"/>
    <lineage>
        <taxon>Bacteria</taxon>
        <taxon>Pseudomonadati</taxon>
        <taxon>Bacteroidota</taxon>
        <taxon>Flavobacteriia</taxon>
        <taxon>Flavobacteriales</taxon>
        <taxon>Flavobacteriaceae</taxon>
        <taxon>Capnocytophaga</taxon>
    </lineage>
</organism>
<protein>
    <recommendedName>
        <fullName evidence="3">Porin</fullName>
    </recommendedName>
</protein>
<gene>
    <name evidence="1" type="ORF">CCYN74_10177</name>
</gene>
<proteinExistence type="predicted"/>
<dbReference type="SUPFAM" id="SSF56935">
    <property type="entry name" value="Porins"/>
    <property type="match status" value="1"/>
</dbReference>